<comment type="caution">
    <text evidence="1">The sequence shown here is derived from an EMBL/GenBank/DDBJ whole genome shotgun (WGS) entry which is preliminary data.</text>
</comment>
<gene>
    <name evidence="1" type="ORF">K8344_11010</name>
</gene>
<dbReference type="RefSeq" id="WP_237608736.1">
    <property type="nucleotide sequence ID" value="NZ_JAIRBB010000010.1"/>
</dbReference>
<dbReference type="EMBL" id="JAIRBB010000010">
    <property type="protein sequence ID" value="MCG2431649.1"/>
    <property type="molecule type" value="Genomic_DNA"/>
</dbReference>
<protein>
    <submittedName>
        <fullName evidence="1">Uncharacterized protein</fullName>
    </submittedName>
</protein>
<sequence>MKTFRIKTHRLPLTYSKPHFFILNKGLNSGKPLKESCPNCFVCTTTGEIHRDFMYWLCSGLWKSKSFHYFLKGSVIPSITIGDVKTHLEKSESIASRNFERFNQSIQALKSLELNEQKLKLTLKLIDTAKKAILRQLMYKSDAF</sequence>
<evidence type="ECO:0000313" key="1">
    <source>
        <dbReference type="EMBL" id="MCG2431649.1"/>
    </source>
</evidence>
<evidence type="ECO:0000313" key="2">
    <source>
        <dbReference type="Proteomes" id="UP001139462"/>
    </source>
</evidence>
<accession>A0A9X1R613</accession>
<keyword evidence="2" id="KW-1185">Reference proteome</keyword>
<dbReference type="Proteomes" id="UP001139462">
    <property type="component" value="Unassembled WGS sequence"/>
</dbReference>
<organism evidence="1 2">
    <name type="scientific">Aequorivita xiaoshiensis</name>
    <dbReference type="NCBI Taxonomy" id="2874476"/>
    <lineage>
        <taxon>Bacteria</taxon>
        <taxon>Pseudomonadati</taxon>
        <taxon>Bacteroidota</taxon>
        <taxon>Flavobacteriia</taxon>
        <taxon>Flavobacteriales</taxon>
        <taxon>Flavobacteriaceae</taxon>
        <taxon>Aequorivita</taxon>
    </lineage>
</organism>
<dbReference type="InterPro" id="IPR054223">
    <property type="entry name" value="DUF6943"/>
</dbReference>
<dbReference type="Pfam" id="PF22105">
    <property type="entry name" value="DUF6943"/>
    <property type="match status" value="1"/>
</dbReference>
<proteinExistence type="predicted"/>
<reference evidence="1" key="1">
    <citation type="submission" date="2021-09" db="EMBL/GenBank/DDBJ databases">
        <title>Genome of Aequorivita sp. strain F64183.</title>
        <authorList>
            <person name="Wang Y."/>
        </authorList>
    </citation>
    <scope>NUCLEOTIDE SEQUENCE</scope>
    <source>
        <strain evidence="1">F64183</strain>
    </source>
</reference>
<dbReference type="AlphaFoldDB" id="A0A9X1R613"/>
<name>A0A9X1R613_9FLAO</name>